<protein>
    <submittedName>
        <fullName evidence="1">Uncharacterized protein</fullName>
    </submittedName>
</protein>
<keyword evidence="2" id="KW-1185">Reference proteome</keyword>
<evidence type="ECO:0000313" key="2">
    <source>
        <dbReference type="Proteomes" id="UP000749559"/>
    </source>
</evidence>
<proteinExistence type="predicted"/>
<dbReference type="Proteomes" id="UP000749559">
    <property type="component" value="Unassembled WGS sequence"/>
</dbReference>
<dbReference type="EMBL" id="CAIIXF020000012">
    <property type="protein sequence ID" value="CAH1800826.1"/>
    <property type="molecule type" value="Genomic_DNA"/>
</dbReference>
<reference evidence="1" key="1">
    <citation type="submission" date="2022-03" db="EMBL/GenBank/DDBJ databases">
        <authorList>
            <person name="Martin C."/>
        </authorList>
    </citation>
    <scope>NUCLEOTIDE SEQUENCE</scope>
</reference>
<organism evidence="1 2">
    <name type="scientific">Owenia fusiformis</name>
    <name type="common">Polychaete worm</name>
    <dbReference type="NCBI Taxonomy" id="6347"/>
    <lineage>
        <taxon>Eukaryota</taxon>
        <taxon>Metazoa</taxon>
        <taxon>Spiralia</taxon>
        <taxon>Lophotrochozoa</taxon>
        <taxon>Annelida</taxon>
        <taxon>Polychaeta</taxon>
        <taxon>Sedentaria</taxon>
        <taxon>Canalipalpata</taxon>
        <taxon>Sabellida</taxon>
        <taxon>Oweniida</taxon>
        <taxon>Oweniidae</taxon>
        <taxon>Owenia</taxon>
    </lineage>
</organism>
<accession>A0A8J1YAB8</accession>
<comment type="caution">
    <text evidence="1">The sequence shown here is derived from an EMBL/GenBank/DDBJ whole genome shotgun (WGS) entry which is preliminary data.</text>
</comment>
<name>A0A8J1YAB8_OWEFU</name>
<dbReference type="AlphaFoldDB" id="A0A8J1YAB8"/>
<gene>
    <name evidence="1" type="ORF">OFUS_LOCUS24665</name>
</gene>
<sequence>MHQLIEENLKPINSIDRRMRNLHQNTFENILFLKNHENNGHENLFKKYLNACLTKSLENEYFPDEFKANSFSVYSSYIIFQDESEYLKNVAIHRKYFTSSVHLNYEIENSNCVEMVWNIHCNGCFPSLKGLFYPGQVVISKLIDLYFKNCITICNTLNDIYDESRNELHIGFNIFHSFSRENIIKDLILVTFLQMRTKSNVISYAILHCLDFHEMVHEYDCHKYNSYDYLFSVLMVYFIRILSLYNWINISKKASKAFTLFSFFHAQAEDVQPSHENKLAGSINFYDIKQYWIDILSQMGEISREFQIAKKSYQKQRLWALFFIDKRFFKRPIAFNEIVSNRIEKICDKSRCL</sequence>
<evidence type="ECO:0000313" key="1">
    <source>
        <dbReference type="EMBL" id="CAH1800826.1"/>
    </source>
</evidence>